<reference evidence="12 13" key="1">
    <citation type="submission" date="2020-06" db="EMBL/GenBank/DDBJ databases">
        <authorList>
            <person name="Li R."/>
            <person name="Bekaert M."/>
        </authorList>
    </citation>
    <scope>NUCLEOTIDE SEQUENCE [LARGE SCALE GENOMIC DNA]</scope>
    <source>
        <strain evidence="13">wild</strain>
    </source>
</reference>
<dbReference type="InterPro" id="IPR000276">
    <property type="entry name" value="GPCR_Rhodpsn"/>
</dbReference>
<evidence type="ECO:0000256" key="4">
    <source>
        <dbReference type="ARBA" id="ARBA00022989"/>
    </source>
</evidence>
<feature type="transmembrane region" description="Helical" evidence="10">
    <location>
        <begin position="294"/>
        <end position="317"/>
    </location>
</feature>
<evidence type="ECO:0000256" key="1">
    <source>
        <dbReference type="ARBA" id="ARBA00004651"/>
    </source>
</evidence>
<evidence type="ECO:0000256" key="2">
    <source>
        <dbReference type="ARBA" id="ARBA00022475"/>
    </source>
</evidence>
<evidence type="ECO:0000259" key="11">
    <source>
        <dbReference type="PROSITE" id="PS50262"/>
    </source>
</evidence>
<dbReference type="PRINTS" id="PR01102">
    <property type="entry name" value="5HT6RECEPTR"/>
</dbReference>
<feature type="transmembrane region" description="Helical" evidence="10">
    <location>
        <begin position="65"/>
        <end position="89"/>
    </location>
</feature>
<feature type="transmembrane region" description="Helical" evidence="10">
    <location>
        <begin position="225"/>
        <end position="253"/>
    </location>
</feature>
<dbReference type="EMBL" id="CACVKT020007421">
    <property type="protein sequence ID" value="CAC5407614.1"/>
    <property type="molecule type" value="Genomic_DNA"/>
</dbReference>
<evidence type="ECO:0000256" key="3">
    <source>
        <dbReference type="ARBA" id="ARBA00022692"/>
    </source>
</evidence>
<evidence type="ECO:0000256" key="5">
    <source>
        <dbReference type="ARBA" id="ARBA00023040"/>
    </source>
</evidence>
<proteinExistence type="inferred from homology"/>
<feature type="transmembrane region" description="Helical" evidence="10">
    <location>
        <begin position="139"/>
        <end position="160"/>
    </location>
</feature>
<feature type="transmembrane region" description="Helical" evidence="10">
    <location>
        <begin position="101"/>
        <end position="123"/>
    </location>
</feature>
<dbReference type="PRINTS" id="PR00237">
    <property type="entry name" value="GPCRRHODOPSN"/>
</dbReference>
<evidence type="ECO:0000256" key="10">
    <source>
        <dbReference type="SAM" id="Phobius"/>
    </source>
</evidence>
<comment type="similarity">
    <text evidence="9">Belongs to the G-protein coupled receptor 1 family.</text>
</comment>
<dbReference type="SUPFAM" id="SSF81321">
    <property type="entry name" value="Family A G protein-coupled receptor-like"/>
    <property type="match status" value="1"/>
</dbReference>
<dbReference type="GO" id="GO:0004930">
    <property type="term" value="F:G protein-coupled receptor activity"/>
    <property type="evidence" value="ECO:0007669"/>
    <property type="project" value="UniProtKB-KW"/>
</dbReference>
<feature type="transmembrane region" description="Helical" evidence="10">
    <location>
        <begin position="181"/>
        <end position="205"/>
    </location>
</feature>
<dbReference type="Proteomes" id="UP000507470">
    <property type="component" value="Unassembled WGS sequence"/>
</dbReference>
<dbReference type="PROSITE" id="PS00237">
    <property type="entry name" value="G_PROTEIN_RECEP_F1_1"/>
    <property type="match status" value="1"/>
</dbReference>
<feature type="domain" description="G-protein coupled receptors family 1 profile" evidence="11">
    <location>
        <begin position="81"/>
        <end position="348"/>
    </location>
</feature>
<evidence type="ECO:0000313" key="12">
    <source>
        <dbReference type="EMBL" id="CAC5407614.1"/>
    </source>
</evidence>
<dbReference type="GO" id="GO:0005886">
    <property type="term" value="C:plasma membrane"/>
    <property type="evidence" value="ECO:0007669"/>
    <property type="project" value="UniProtKB-SubCell"/>
</dbReference>
<name>A0A6J8DKE4_MYTCO</name>
<evidence type="ECO:0000256" key="8">
    <source>
        <dbReference type="ARBA" id="ARBA00023224"/>
    </source>
</evidence>
<dbReference type="PANTHER" id="PTHR24248">
    <property type="entry name" value="ADRENERGIC RECEPTOR-RELATED G-PROTEIN COUPLED RECEPTOR"/>
    <property type="match status" value="1"/>
</dbReference>
<dbReference type="OrthoDB" id="10018303at2759"/>
<dbReference type="Pfam" id="PF00001">
    <property type="entry name" value="7tm_1"/>
    <property type="match status" value="1"/>
</dbReference>
<keyword evidence="7 9" id="KW-0675">Receptor</keyword>
<evidence type="ECO:0000256" key="9">
    <source>
        <dbReference type="RuleBase" id="RU000688"/>
    </source>
</evidence>
<dbReference type="AlphaFoldDB" id="A0A6J8DKE4"/>
<dbReference type="PANTHER" id="PTHR24248:SF66">
    <property type="entry name" value="OCTOPAMINE RECEPTOR BETA-3R"/>
    <property type="match status" value="1"/>
</dbReference>
<organism evidence="12 13">
    <name type="scientific">Mytilus coruscus</name>
    <name type="common">Sea mussel</name>
    <dbReference type="NCBI Taxonomy" id="42192"/>
    <lineage>
        <taxon>Eukaryota</taxon>
        <taxon>Metazoa</taxon>
        <taxon>Spiralia</taxon>
        <taxon>Lophotrochozoa</taxon>
        <taxon>Mollusca</taxon>
        <taxon>Bivalvia</taxon>
        <taxon>Autobranchia</taxon>
        <taxon>Pteriomorphia</taxon>
        <taxon>Mytilida</taxon>
        <taxon>Mytiloidea</taxon>
        <taxon>Mytilidae</taxon>
        <taxon>Mytilinae</taxon>
        <taxon>Mytilus</taxon>
    </lineage>
</organism>
<keyword evidence="2" id="KW-1003">Cell membrane</keyword>
<dbReference type="PROSITE" id="PS50262">
    <property type="entry name" value="G_PROTEIN_RECEP_F1_2"/>
    <property type="match status" value="1"/>
</dbReference>
<dbReference type="SMART" id="SM01381">
    <property type="entry name" value="7TM_GPCR_Srsx"/>
    <property type="match status" value="1"/>
</dbReference>
<keyword evidence="13" id="KW-1185">Reference proteome</keyword>
<feature type="transmembrane region" description="Helical" evidence="10">
    <location>
        <begin position="329"/>
        <end position="351"/>
    </location>
</feature>
<keyword evidence="8 9" id="KW-0807">Transducer</keyword>
<gene>
    <name evidence="12" type="ORF">MCOR_41070</name>
</gene>
<evidence type="ECO:0000256" key="6">
    <source>
        <dbReference type="ARBA" id="ARBA00023136"/>
    </source>
</evidence>
<protein>
    <submittedName>
        <fullName evidence="12">HTR6</fullName>
    </submittedName>
</protein>
<evidence type="ECO:0000256" key="7">
    <source>
        <dbReference type="ARBA" id="ARBA00023170"/>
    </source>
</evidence>
<dbReference type="InterPro" id="IPR017452">
    <property type="entry name" value="GPCR_Rhodpsn_7TM"/>
</dbReference>
<evidence type="ECO:0000313" key="13">
    <source>
        <dbReference type="Proteomes" id="UP000507470"/>
    </source>
</evidence>
<accession>A0A6J8DKE4</accession>
<keyword evidence="6 10" id="KW-0472">Membrane</keyword>
<keyword evidence="3 9" id="KW-0812">Transmembrane</keyword>
<dbReference type="Gene3D" id="1.20.1070.10">
    <property type="entry name" value="Rhodopsin 7-helix transmembrane proteins"/>
    <property type="match status" value="1"/>
</dbReference>
<sequence>MGETNISFPQIKETLFNTTTEIHNVTCKNSMCVFENRNYLSNDNSHGLNIGTEAAVKTVIPSENIGTGCVLFFIITMTIVGNVVVLVAVTTNKKLRTVSNMFILSLSLADLFVGTIVMIPAAINEIFGEWILHHSFCSIWVSFDVMLTSSSVLNVCLISIDRYISIMTPLRYKTIITHRRALYMLLAAWGIAIFSSFVPIISGLHNPSLPTLKNLTLISNKPQCLFIVSAPYAFTASTVTILIPIIIALVLYYRVSKEAKRQALFVGTLMVTSNVLLGKNMTSKHVREPFTHKATVTLGIIVVAYVVTWAPFFITNITESVCECVPVKVFVAFVWLGYCNSLINPIIYPLFMRDFRKVYVKAIHRCCPYFKSLKHFQESPRMCKQFPLRK</sequence>
<keyword evidence="4 10" id="KW-1133">Transmembrane helix</keyword>
<keyword evidence="5 9" id="KW-0297">G-protein coupled receptor</keyword>
<comment type="subcellular location">
    <subcellularLocation>
        <location evidence="1">Cell membrane</location>
        <topology evidence="1">Multi-pass membrane protein</topology>
    </subcellularLocation>
</comment>